<dbReference type="EC" id="2.7.13.3" evidence="3"/>
<evidence type="ECO:0000256" key="8">
    <source>
        <dbReference type="ARBA" id="ARBA00022777"/>
    </source>
</evidence>
<dbReference type="InterPro" id="IPR003660">
    <property type="entry name" value="HAMP_dom"/>
</dbReference>
<evidence type="ECO:0000256" key="10">
    <source>
        <dbReference type="ARBA" id="ARBA00023012"/>
    </source>
</evidence>
<dbReference type="PROSITE" id="PS50885">
    <property type="entry name" value="HAMP"/>
    <property type="match status" value="1"/>
</dbReference>
<dbReference type="Proteomes" id="UP000246635">
    <property type="component" value="Unassembled WGS sequence"/>
</dbReference>
<feature type="domain" description="Histidine kinase" evidence="13">
    <location>
        <begin position="483"/>
        <end position="599"/>
    </location>
</feature>
<dbReference type="Pfam" id="PF00672">
    <property type="entry name" value="HAMP"/>
    <property type="match status" value="1"/>
</dbReference>
<dbReference type="SMART" id="SM00304">
    <property type="entry name" value="HAMP"/>
    <property type="match status" value="1"/>
</dbReference>
<evidence type="ECO:0000256" key="2">
    <source>
        <dbReference type="ARBA" id="ARBA00004651"/>
    </source>
</evidence>
<dbReference type="InterPro" id="IPR010559">
    <property type="entry name" value="Sig_transdc_His_kin_internal"/>
</dbReference>
<keyword evidence="12" id="KW-0812">Transmembrane</keyword>
<dbReference type="SMART" id="SM00387">
    <property type="entry name" value="HATPase_c"/>
    <property type="match status" value="1"/>
</dbReference>
<dbReference type="PANTHER" id="PTHR42713">
    <property type="entry name" value="HISTIDINE KINASE-RELATED"/>
    <property type="match status" value="1"/>
</dbReference>
<dbReference type="InterPro" id="IPR051552">
    <property type="entry name" value="HptR"/>
</dbReference>
<dbReference type="RefSeq" id="WP_110044792.1">
    <property type="nucleotide sequence ID" value="NZ_CP054613.1"/>
</dbReference>
<dbReference type="EMBL" id="QGTQ01000011">
    <property type="protein sequence ID" value="PWW00902.1"/>
    <property type="molecule type" value="Genomic_DNA"/>
</dbReference>
<evidence type="ECO:0000256" key="12">
    <source>
        <dbReference type="SAM" id="Phobius"/>
    </source>
</evidence>
<dbReference type="InterPro" id="IPR036890">
    <property type="entry name" value="HATPase_C_sf"/>
</dbReference>
<evidence type="ECO:0000256" key="1">
    <source>
        <dbReference type="ARBA" id="ARBA00000085"/>
    </source>
</evidence>
<evidence type="ECO:0000259" key="13">
    <source>
        <dbReference type="PROSITE" id="PS50109"/>
    </source>
</evidence>
<dbReference type="Pfam" id="PF06580">
    <property type="entry name" value="His_kinase"/>
    <property type="match status" value="1"/>
</dbReference>
<dbReference type="SUPFAM" id="SSF55874">
    <property type="entry name" value="ATPase domain of HSP90 chaperone/DNA topoisomerase II/histidine kinase"/>
    <property type="match status" value="1"/>
</dbReference>
<evidence type="ECO:0000256" key="9">
    <source>
        <dbReference type="ARBA" id="ARBA00022840"/>
    </source>
</evidence>
<organism evidence="15 16">
    <name type="scientific">Paenibacillus cellulosilyticus</name>
    <dbReference type="NCBI Taxonomy" id="375489"/>
    <lineage>
        <taxon>Bacteria</taxon>
        <taxon>Bacillati</taxon>
        <taxon>Bacillota</taxon>
        <taxon>Bacilli</taxon>
        <taxon>Bacillales</taxon>
        <taxon>Paenibacillaceae</taxon>
        <taxon>Paenibacillus</taxon>
    </lineage>
</organism>
<name>A0A2V2YSK5_9BACL</name>
<comment type="catalytic activity">
    <reaction evidence="1">
        <text>ATP + protein L-histidine = ADP + protein N-phospho-L-histidine.</text>
        <dbReference type="EC" id="2.7.13.3"/>
    </reaction>
</comment>
<evidence type="ECO:0000313" key="16">
    <source>
        <dbReference type="Proteomes" id="UP000246635"/>
    </source>
</evidence>
<comment type="subcellular location">
    <subcellularLocation>
        <location evidence="2">Cell membrane</location>
        <topology evidence="2">Multi-pass membrane protein</topology>
    </subcellularLocation>
</comment>
<evidence type="ECO:0000256" key="4">
    <source>
        <dbReference type="ARBA" id="ARBA00022475"/>
    </source>
</evidence>
<keyword evidence="10" id="KW-0902">Two-component regulatory system</keyword>
<keyword evidence="7" id="KW-0547">Nucleotide-binding</keyword>
<gene>
    <name evidence="15" type="ORF">DFQ01_11147</name>
</gene>
<evidence type="ECO:0000313" key="15">
    <source>
        <dbReference type="EMBL" id="PWW00902.1"/>
    </source>
</evidence>
<reference evidence="15 16" key="1">
    <citation type="submission" date="2018-05" db="EMBL/GenBank/DDBJ databases">
        <title>Genomic Encyclopedia of Type Strains, Phase III (KMG-III): the genomes of soil and plant-associated and newly described type strains.</title>
        <authorList>
            <person name="Whitman W."/>
        </authorList>
    </citation>
    <scope>NUCLEOTIDE SEQUENCE [LARGE SCALE GENOMIC DNA]</scope>
    <source>
        <strain evidence="15 16">CECT 5696</strain>
    </source>
</reference>
<keyword evidence="11 12" id="KW-0472">Membrane</keyword>
<evidence type="ECO:0000256" key="5">
    <source>
        <dbReference type="ARBA" id="ARBA00022553"/>
    </source>
</evidence>
<dbReference type="SUPFAM" id="SSF158472">
    <property type="entry name" value="HAMP domain-like"/>
    <property type="match status" value="1"/>
</dbReference>
<keyword evidence="9" id="KW-0067">ATP-binding</keyword>
<dbReference type="Gene3D" id="3.30.450.20">
    <property type="entry name" value="PAS domain"/>
    <property type="match status" value="1"/>
</dbReference>
<dbReference type="CDD" id="cd06225">
    <property type="entry name" value="HAMP"/>
    <property type="match status" value="1"/>
</dbReference>
<evidence type="ECO:0000256" key="11">
    <source>
        <dbReference type="ARBA" id="ARBA00023136"/>
    </source>
</evidence>
<feature type="transmembrane region" description="Helical" evidence="12">
    <location>
        <begin position="303"/>
        <end position="322"/>
    </location>
</feature>
<evidence type="ECO:0000259" key="14">
    <source>
        <dbReference type="PROSITE" id="PS50885"/>
    </source>
</evidence>
<keyword evidence="12" id="KW-1133">Transmembrane helix</keyword>
<dbReference type="GO" id="GO:0005886">
    <property type="term" value="C:plasma membrane"/>
    <property type="evidence" value="ECO:0007669"/>
    <property type="project" value="UniProtKB-SubCell"/>
</dbReference>
<proteinExistence type="predicted"/>
<sequence length="610" mass="68989">MKLIRWRWSSLRAKLLVMFVLISSVPMTVVGLVSYQKSFATISGHSKASALLEADRLARDIDGLFQDTGKLLELEENPQVLRFLFTQSDTYEDAKSILRTFELYRETYKYEDVLNISMVNLYGRGISERRGVFQLERNPLRNPHFVKLLSEPDQVLNVPPSEALLLDRVDGFEYEDRNVISIMATIKQRITKEVIGFIVIDLDDSIVRKFCDDSLIGKSGYFYVASSAGNPIFMPSAVKSDALPIKPADLGPRLADDREGFVERGVGKPLFVMYSTSQMTGWKIVGQVPLQEIMKDADEIRQLIILSFTLSLAFTISLYFFVTTRLTRPVQVLMNKMRQAAGGYLEAKVKPTGSDEIADLGNSFNIMLGKIRELLDQSIKERENIQKAELRALQAQINPHFLYNTLDSIIWMAEAGKNEQVIRLVQALARFFRIGLNKGMEWVTLKEELDHVRSYLIIQQMRYRDILDYEIVVPDSLLNIRLLKMTLQPLVENALYHGIKNKRGRGTITIAASVDASGNLLLAVEDDGSGMSEQRLVELRELLAKGRLPEKTGEEVSGGFGLHNVHQRIRLYYGEAYGVELYSEAQAGTRVILKIPHRMGGSIYEKSDAG</sequence>
<keyword evidence="8 15" id="KW-0418">Kinase</keyword>
<dbReference type="InterPro" id="IPR005467">
    <property type="entry name" value="His_kinase_dom"/>
</dbReference>
<keyword evidence="5" id="KW-0597">Phosphoprotein</keyword>
<dbReference type="InterPro" id="IPR003594">
    <property type="entry name" value="HATPase_dom"/>
</dbReference>
<dbReference type="AlphaFoldDB" id="A0A2V2YSK5"/>
<dbReference type="Pfam" id="PF02518">
    <property type="entry name" value="HATPase_c"/>
    <property type="match status" value="1"/>
</dbReference>
<keyword evidence="4" id="KW-1003">Cell membrane</keyword>
<evidence type="ECO:0000256" key="6">
    <source>
        <dbReference type="ARBA" id="ARBA00022679"/>
    </source>
</evidence>
<dbReference type="PANTHER" id="PTHR42713:SF2">
    <property type="entry name" value="TWO-COMPONENT SENSOR KINASE YESM"/>
    <property type="match status" value="1"/>
</dbReference>
<dbReference type="GO" id="GO:0005524">
    <property type="term" value="F:ATP binding"/>
    <property type="evidence" value="ECO:0007669"/>
    <property type="project" value="UniProtKB-KW"/>
</dbReference>
<dbReference type="Gene3D" id="3.30.565.10">
    <property type="entry name" value="Histidine kinase-like ATPase, C-terminal domain"/>
    <property type="match status" value="1"/>
</dbReference>
<keyword evidence="16" id="KW-1185">Reference proteome</keyword>
<feature type="domain" description="HAMP" evidence="14">
    <location>
        <begin position="324"/>
        <end position="376"/>
    </location>
</feature>
<dbReference type="Gene3D" id="1.10.287.130">
    <property type="match status" value="1"/>
</dbReference>
<comment type="caution">
    <text evidence="15">The sequence shown here is derived from an EMBL/GenBank/DDBJ whole genome shotgun (WGS) entry which is preliminary data.</text>
</comment>
<dbReference type="PROSITE" id="PS50109">
    <property type="entry name" value="HIS_KIN"/>
    <property type="match status" value="1"/>
</dbReference>
<feature type="transmembrane region" description="Helical" evidence="12">
    <location>
        <begin position="15"/>
        <end position="35"/>
    </location>
</feature>
<accession>A0A2V2YSK5</accession>
<evidence type="ECO:0000256" key="7">
    <source>
        <dbReference type="ARBA" id="ARBA00022741"/>
    </source>
</evidence>
<keyword evidence="6" id="KW-0808">Transferase</keyword>
<evidence type="ECO:0000256" key="3">
    <source>
        <dbReference type="ARBA" id="ARBA00012438"/>
    </source>
</evidence>
<protein>
    <recommendedName>
        <fullName evidence="3">histidine kinase</fullName>
        <ecNumber evidence="3">2.7.13.3</ecNumber>
    </recommendedName>
</protein>
<dbReference type="GO" id="GO:0000155">
    <property type="term" value="F:phosphorelay sensor kinase activity"/>
    <property type="evidence" value="ECO:0007669"/>
    <property type="project" value="InterPro"/>
</dbReference>
<dbReference type="OrthoDB" id="9776552at2"/>